<evidence type="ECO:0000313" key="3">
    <source>
        <dbReference type="EMBL" id="MBF6639241.1"/>
    </source>
</evidence>
<sequence>MVDDTSLKKLSMNHWAYCWNNQRKAIRLAAFIFPLFYAANGYCRPDMTPLGPNIADKGSSFYHFSVSTFDSEDGKRHYKVWTGVPNKHPPASGYAVLYMLDGNAVMDRLSDAFLNKLTLETPPVLIVIGYQTVKPFELTARTYDYTPPLRENDGEVGHGEIQGRKSGGSPYFRRLLEETIAPKAEKGLSIDAHKRAIWGHSYGGLFVLDSFVNSTFFNGYYSASPSLNSDYIVLLSRLEKINTAHFPHKQLYFMEGSAAPRKKADGEEASAVLNQVRSTLSSLNHEGLAATFWAYPGLSHGEMFNVSFQRALLTMAADNVEKQPLPPLQ</sequence>
<dbReference type="InterPro" id="IPR000801">
    <property type="entry name" value="Esterase-like"/>
</dbReference>
<name>A0AA41BYK4_9GAMM</name>
<dbReference type="GO" id="GO:0016788">
    <property type="term" value="F:hydrolase activity, acting on ester bonds"/>
    <property type="evidence" value="ECO:0007669"/>
    <property type="project" value="TreeGrafter"/>
</dbReference>
<organism evidence="3 4">
    <name type="scientific">Rouxiella silvae</name>
    <dbReference type="NCBI Taxonomy" id="1646373"/>
    <lineage>
        <taxon>Bacteria</taxon>
        <taxon>Pseudomonadati</taxon>
        <taxon>Pseudomonadota</taxon>
        <taxon>Gammaproteobacteria</taxon>
        <taxon>Enterobacterales</taxon>
        <taxon>Yersiniaceae</taxon>
        <taxon>Rouxiella</taxon>
    </lineage>
</organism>
<dbReference type="AlphaFoldDB" id="A0AA41BYK4"/>
<gene>
    <name evidence="3" type="ORF">ITX54_21500</name>
</gene>
<dbReference type="Proteomes" id="UP000705283">
    <property type="component" value="Unassembled WGS sequence"/>
</dbReference>
<dbReference type="Pfam" id="PF00756">
    <property type="entry name" value="Esterase"/>
    <property type="match status" value="1"/>
</dbReference>
<accession>A0AA41BYK4</accession>
<dbReference type="PANTHER" id="PTHR40841">
    <property type="entry name" value="SIDEROPHORE TRIACETYLFUSARININE C ESTERASE"/>
    <property type="match status" value="1"/>
</dbReference>
<evidence type="ECO:0000256" key="1">
    <source>
        <dbReference type="ARBA" id="ARBA00005622"/>
    </source>
</evidence>
<reference evidence="3" key="1">
    <citation type="submission" date="2020-11" db="EMBL/GenBank/DDBJ databases">
        <authorList>
            <person name="Lee S.D."/>
        </authorList>
    </citation>
    <scope>NUCLEOTIDE SEQUENCE</scope>
    <source>
        <strain evidence="3">SAP-2</strain>
    </source>
</reference>
<dbReference type="PANTHER" id="PTHR40841:SF2">
    <property type="entry name" value="SIDEROPHORE-DEGRADING ESTERASE (EUROFUNG)"/>
    <property type="match status" value="1"/>
</dbReference>
<protein>
    <submittedName>
        <fullName evidence="3">Alpha/beta hydrolase</fullName>
    </submittedName>
</protein>
<evidence type="ECO:0000313" key="4">
    <source>
        <dbReference type="Proteomes" id="UP000705283"/>
    </source>
</evidence>
<dbReference type="Gene3D" id="3.40.50.1820">
    <property type="entry name" value="alpha/beta hydrolase"/>
    <property type="match status" value="1"/>
</dbReference>
<dbReference type="EMBL" id="JADMKS010000010">
    <property type="protein sequence ID" value="MBF6639241.1"/>
    <property type="molecule type" value="Genomic_DNA"/>
</dbReference>
<proteinExistence type="inferred from homology"/>
<dbReference type="InterPro" id="IPR029058">
    <property type="entry name" value="AB_hydrolase_fold"/>
</dbReference>
<dbReference type="InterPro" id="IPR052558">
    <property type="entry name" value="Siderophore_Hydrolase_D"/>
</dbReference>
<dbReference type="SUPFAM" id="SSF53474">
    <property type="entry name" value="alpha/beta-Hydrolases"/>
    <property type="match status" value="1"/>
</dbReference>
<evidence type="ECO:0000256" key="2">
    <source>
        <dbReference type="ARBA" id="ARBA00022801"/>
    </source>
</evidence>
<comment type="similarity">
    <text evidence="1">Belongs to the esterase D family.</text>
</comment>
<comment type="caution">
    <text evidence="3">The sequence shown here is derived from an EMBL/GenBank/DDBJ whole genome shotgun (WGS) entry which is preliminary data.</text>
</comment>
<keyword evidence="2 3" id="KW-0378">Hydrolase</keyword>
<reference evidence="3" key="2">
    <citation type="submission" date="2022-09" db="EMBL/GenBank/DDBJ databases">
        <title>Rouxiella aceris sp. nov., isolated from tree sap and emended description of the genus Rhouxiella.</title>
        <authorList>
            <person name="Kim I.S."/>
        </authorList>
    </citation>
    <scope>NUCLEOTIDE SEQUENCE</scope>
    <source>
        <strain evidence="3">SAP-2</strain>
    </source>
</reference>